<proteinExistence type="predicted"/>
<dbReference type="Proteomes" id="UP000481153">
    <property type="component" value="Unassembled WGS sequence"/>
</dbReference>
<keyword evidence="3" id="KW-1185">Reference proteome</keyword>
<organism evidence="2 3">
    <name type="scientific">Aphanomyces euteiches</name>
    <dbReference type="NCBI Taxonomy" id="100861"/>
    <lineage>
        <taxon>Eukaryota</taxon>
        <taxon>Sar</taxon>
        <taxon>Stramenopiles</taxon>
        <taxon>Oomycota</taxon>
        <taxon>Saprolegniomycetes</taxon>
        <taxon>Saprolegniales</taxon>
        <taxon>Verrucalvaceae</taxon>
        <taxon>Aphanomyces</taxon>
    </lineage>
</organism>
<evidence type="ECO:0000313" key="3">
    <source>
        <dbReference type="Proteomes" id="UP000481153"/>
    </source>
</evidence>
<reference evidence="2 3" key="1">
    <citation type="submission" date="2019-07" db="EMBL/GenBank/DDBJ databases">
        <title>Genomics analysis of Aphanomyces spp. identifies a new class of oomycete effector associated with host adaptation.</title>
        <authorList>
            <person name="Gaulin E."/>
        </authorList>
    </citation>
    <scope>NUCLEOTIDE SEQUENCE [LARGE SCALE GENOMIC DNA]</scope>
    <source>
        <strain evidence="2 3">ATCC 201684</strain>
    </source>
</reference>
<feature type="compositionally biased region" description="Basic and acidic residues" evidence="1">
    <location>
        <begin position="13"/>
        <end position="22"/>
    </location>
</feature>
<accession>A0A6G0XNY1</accession>
<gene>
    <name evidence="2" type="ORF">Ae201684_002907</name>
</gene>
<sequence length="172" mass="18676">MHYLDPPPHIGSHSHERRDGRPCPRQRQSSGLGCHLGCVSNVVELPPLLKLTPLARSVLPSIASESPPLEIALVAGAATTDAIVKLNQRMLEATGIRDLARLDDDRRLVVPPLGNFETWTRVLSILTTESSIDHVTRAAPVETFGMPLPSSHRRRLDTASLVGVEKAQAHGI</sequence>
<name>A0A6G0XNY1_9STRA</name>
<dbReference type="EMBL" id="VJMJ01000032">
    <property type="protein sequence ID" value="KAF0741965.1"/>
    <property type="molecule type" value="Genomic_DNA"/>
</dbReference>
<evidence type="ECO:0000256" key="1">
    <source>
        <dbReference type="SAM" id="MobiDB-lite"/>
    </source>
</evidence>
<evidence type="ECO:0000313" key="2">
    <source>
        <dbReference type="EMBL" id="KAF0741965.1"/>
    </source>
</evidence>
<dbReference type="AlphaFoldDB" id="A0A6G0XNY1"/>
<comment type="caution">
    <text evidence="2">The sequence shown here is derived from an EMBL/GenBank/DDBJ whole genome shotgun (WGS) entry which is preliminary data.</text>
</comment>
<dbReference type="VEuPathDB" id="FungiDB:AeMF1_005802"/>
<feature type="region of interest" description="Disordered" evidence="1">
    <location>
        <begin position="1"/>
        <end position="27"/>
    </location>
</feature>
<protein>
    <submittedName>
        <fullName evidence="2">Uncharacterized protein</fullName>
    </submittedName>
</protein>